<comment type="caution">
    <text evidence="1">The sequence shown here is derived from an EMBL/GenBank/DDBJ whole genome shotgun (WGS) entry which is preliminary data.</text>
</comment>
<gene>
    <name evidence="1" type="ORF">K1T71_008720</name>
</gene>
<proteinExistence type="predicted"/>
<reference evidence="1 2" key="1">
    <citation type="journal article" date="2021" name="Front. Genet.">
        <title>Chromosome-Level Genome Assembly Reveals Significant Gene Expansion in the Toll and IMD Signaling Pathways of Dendrolimus kikuchii.</title>
        <authorList>
            <person name="Zhou J."/>
            <person name="Wu P."/>
            <person name="Xiong Z."/>
            <person name="Liu N."/>
            <person name="Zhao N."/>
            <person name="Ji M."/>
            <person name="Qiu Y."/>
            <person name="Yang B."/>
        </authorList>
    </citation>
    <scope>NUCLEOTIDE SEQUENCE [LARGE SCALE GENOMIC DNA]</scope>
    <source>
        <strain evidence="1">Ann1</strain>
    </source>
</reference>
<evidence type="ECO:0000313" key="2">
    <source>
        <dbReference type="Proteomes" id="UP000824533"/>
    </source>
</evidence>
<dbReference type="Proteomes" id="UP000824533">
    <property type="component" value="Linkage Group LG15"/>
</dbReference>
<protein>
    <submittedName>
        <fullName evidence="1">Uncharacterized protein</fullName>
    </submittedName>
</protein>
<dbReference type="EMBL" id="CM034401">
    <property type="protein sequence ID" value="KAJ0175561.1"/>
    <property type="molecule type" value="Genomic_DNA"/>
</dbReference>
<name>A0ACC1CV51_9NEOP</name>
<accession>A0ACC1CV51</accession>
<keyword evidence="2" id="KW-1185">Reference proteome</keyword>
<evidence type="ECO:0000313" key="1">
    <source>
        <dbReference type="EMBL" id="KAJ0175561.1"/>
    </source>
</evidence>
<sequence length="563" mass="63890">MNNGLPWTLLLVLHFLVVISHPIQNYNTNTDVGLDQLHEDEMFKNNNTNEKIISVRITSSVAVGRQKGRLHKSSHDNHRNKTNNQPNINPKDTRKAITTETYVSTSTDNQSELHPDLAGANIEFIKQLYAKKGSKDHHSEYVHPFQVHIQNQNRYDDLIQDTTTVHPFEEKESSDDLIIANPLNDTNHISDAKIGNYQNINKTSQANANNDNINLNKSDEILVHSSTKLVLDFTSDNAENYESNEDSFMSTVENENMSNNKSEIQKYQNGNESYDTIAESSITSFTVKNNNENIENNDDIENVPLARSVSFPRGAQNYIDNIRRTTNLEREPKSQLTTISFSIIHDPPKDFEQTNNKYVPPSQPLPEPKKLDHPIVYSEPAKIYSEPAKFYSEPAKIYSEPAKIYSEPAKVYSEPAKIYSEPAKFYSEPASLHLPDQQKIPIPITSSINSPLIENTPSKTTNPTKVGAQIQKNYDQTHERSTVIQDSSTEKCQEDSCKVGYVVEGRQFKKYRVEERTSDGFIVGEYGVVRNEDGALRGVRYTADSDASPRLIYDALMKFLQLR</sequence>
<organism evidence="1 2">
    <name type="scientific">Dendrolimus kikuchii</name>
    <dbReference type="NCBI Taxonomy" id="765133"/>
    <lineage>
        <taxon>Eukaryota</taxon>
        <taxon>Metazoa</taxon>
        <taxon>Ecdysozoa</taxon>
        <taxon>Arthropoda</taxon>
        <taxon>Hexapoda</taxon>
        <taxon>Insecta</taxon>
        <taxon>Pterygota</taxon>
        <taxon>Neoptera</taxon>
        <taxon>Endopterygota</taxon>
        <taxon>Lepidoptera</taxon>
        <taxon>Glossata</taxon>
        <taxon>Ditrysia</taxon>
        <taxon>Bombycoidea</taxon>
        <taxon>Lasiocampidae</taxon>
        <taxon>Dendrolimus</taxon>
    </lineage>
</organism>